<dbReference type="PANTHER" id="PTHR43166">
    <property type="entry name" value="AMINO ACID IMPORT ATP-BINDING PROTEIN"/>
    <property type="match status" value="1"/>
</dbReference>
<dbReference type="InterPro" id="IPR027417">
    <property type="entry name" value="P-loop_NTPase"/>
</dbReference>
<dbReference type="GO" id="GO:0005886">
    <property type="term" value="C:plasma membrane"/>
    <property type="evidence" value="ECO:0007669"/>
    <property type="project" value="UniProtKB-ARBA"/>
</dbReference>
<keyword evidence="8" id="KW-0472">Membrane</keyword>
<comment type="catalytic activity">
    <reaction evidence="9">
        <text>ATP + H2O = ADP + phosphate + H(+)</text>
        <dbReference type="Rhea" id="RHEA:13065"/>
        <dbReference type="ChEBI" id="CHEBI:15377"/>
        <dbReference type="ChEBI" id="CHEBI:15378"/>
        <dbReference type="ChEBI" id="CHEBI:30616"/>
        <dbReference type="ChEBI" id="CHEBI:43474"/>
        <dbReference type="ChEBI" id="CHEBI:456216"/>
    </reaction>
</comment>
<dbReference type="CDD" id="cd03258">
    <property type="entry name" value="ABC_MetN_methionine_transporter"/>
    <property type="match status" value="1"/>
</dbReference>
<evidence type="ECO:0000256" key="4">
    <source>
        <dbReference type="ARBA" id="ARBA00022741"/>
    </source>
</evidence>
<dbReference type="GO" id="GO:0005524">
    <property type="term" value="F:ATP binding"/>
    <property type="evidence" value="ECO:0007669"/>
    <property type="project" value="UniProtKB-KW"/>
</dbReference>
<evidence type="ECO:0000259" key="11">
    <source>
        <dbReference type="PROSITE" id="PS50893"/>
    </source>
</evidence>
<dbReference type="GO" id="GO:0006865">
    <property type="term" value="P:amino acid transport"/>
    <property type="evidence" value="ECO:0007669"/>
    <property type="project" value="UniProtKB-KW"/>
</dbReference>
<protein>
    <submittedName>
        <fullName evidence="12">Methionine ABC transporter ATP-binding protein</fullName>
    </submittedName>
</protein>
<feature type="domain" description="ABC transporter" evidence="11">
    <location>
        <begin position="2"/>
        <end position="241"/>
    </location>
</feature>
<evidence type="ECO:0000256" key="10">
    <source>
        <dbReference type="ARBA" id="ARBA00055994"/>
    </source>
</evidence>
<dbReference type="InterPro" id="IPR050086">
    <property type="entry name" value="MetN_ABC_transporter-like"/>
</dbReference>
<comment type="similarity">
    <text evidence="1">Belongs to the ABC transporter superfamily.</text>
</comment>
<gene>
    <name evidence="12" type="ORF">VUQ08_05725</name>
</gene>
<dbReference type="PROSITE" id="PS50893">
    <property type="entry name" value="ABC_TRANSPORTER_2"/>
    <property type="match status" value="1"/>
</dbReference>
<accession>A0AB74TM17</accession>
<proteinExistence type="inferred from homology"/>
<organism evidence="12">
    <name type="scientific">Dolosigranulum savutiense</name>
    <dbReference type="NCBI Taxonomy" id="3110288"/>
    <lineage>
        <taxon>Bacteria</taxon>
        <taxon>Bacillati</taxon>
        <taxon>Bacillota</taxon>
        <taxon>Bacilli</taxon>
        <taxon>Lactobacillales</taxon>
        <taxon>Carnobacteriaceae</taxon>
        <taxon>Dolosigranulum</taxon>
    </lineage>
</organism>
<dbReference type="EMBL" id="CP142433">
    <property type="protein sequence ID" value="XBC45388.1"/>
    <property type="molecule type" value="Genomic_DNA"/>
</dbReference>
<dbReference type="InterPro" id="IPR041701">
    <property type="entry name" value="MetN_ABC"/>
</dbReference>
<evidence type="ECO:0000256" key="5">
    <source>
        <dbReference type="ARBA" id="ARBA00022840"/>
    </source>
</evidence>
<dbReference type="RefSeq" id="WP_347299910.1">
    <property type="nucleotide sequence ID" value="NZ_CP142433.1"/>
</dbReference>
<dbReference type="AlphaFoldDB" id="A0AB74TM17"/>
<comment type="function">
    <text evidence="10">Part of the ABC transporter FtsEX involved in cellular division. Has ATPase activity. Essential for cell division and viability.</text>
</comment>
<keyword evidence="4" id="KW-0547">Nucleotide-binding</keyword>
<dbReference type="InterPro" id="IPR003439">
    <property type="entry name" value="ABC_transporter-like_ATP-bd"/>
</dbReference>
<evidence type="ECO:0000256" key="2">
    <source>
        <dbReference type="ARBA" id="ARBA00022448"/>
    </source>
</evidence>
<evidence type="ECO:0000256" key="7">
    <source>
        <dbReference type="ARBA" id="ARBA00022970"/>
    </source>
</evidence>
<dbReference type="Pfam" id="PF09383">
    <property type="entry name" value="NIL"/>
    <property type="match status" value="1"/>
</dbReference>
<dbReference type="InterPro" id="IPR045865">
    <property type="entry name" value="ACT-like_dom_sf"/>
</dbReference>
<dbReference type="InterPro" id="IPR003593">
    <property type="entry name" value="AAA+_ATPase"/>
</dbReference>
<reference evidence="12" key="1">
    <citation type="submission" date="2023-12" db="EMBL/GenBank/DDBJ databases">
        <title>Dolosigranulum savutii sp. nov. isolated from human upper respiratory samples collected in Botswana.</title>
        <authorList>
            <person name="Kelly M.S."/>
        </authorList>
    </citation>
    <scope>NUCLEOTIDE SEQUENCE</scope>
    <source>
        <strain evidence="12">MSK433</strain>
    </source>
</reference>
<evidence type="ECO:0000313" key="12">
    <source>
        <dbReference type="EMBL" id="XBC45388.1"/>
    </source>
</evidence>
<dbReference type="SMART" id="SM00930">
    <property type="entry name" value="NIL"/>
    <property type="match status" value="1"/>
</dbReference>
<keyword evidence="3" id="KW-1003">Cell membrane</keyword>
<evidence type="ECO:0000256" key="8">
    <source>
        <dbReference type="ARBA" id="ARBA00023136"/>
    </source>
</evidence>
<evidence type="ECO:0000256" key="3">
    <source>
        <dbReference type="ARBA" id="ARBA00022475"/>
    </source>
</evidence>
<keyword evidence="5 12" id="KW-0067">ATP-binding</keyword>
<keyword evidence="2" id="KW-0813">Transport</keyword>
<dbReference type="SMART" id="SM00382">
    <property type="entry name" value="AAA"/>
    <property type="match status" value="1"/>
</dbReference>
<dbReference type="FunFam" id="3.40.50.300:FF:000056">
    <property type="entry name" value="Cell division ATP-binding protein FtsE"/>
    <property type="match status" value="1"/>
</dbReference>
<dbReference type="Gene3D" id="3.40.50.300">
    <property type="entry name" value="P-loop containing nucleotide triphosphate hydrolases"/>
    <property type="match status" value="1"/>
</dbReference>
<dbReference type="Pfam" id="PF00005">
    <property type="entry name" value="ABC_tran"/>
    <property type="match status" value="1"/>
</dbReference>
<dbReference type="SUPFAM" id="SSF52540">
    <property type="entry name" value="P-loop containing nucleoside triphosphate hydrolases"/>
    <property type="match status" value="1"/>
</dbReference>
<keyword evidence="6" id="KW-1278">Translocase</keyword>
<name>A0AB74TM17_9LACT</name>
<dbReference type="PROSITE" id="PS00211">
    <property type="entry name" value="ABC_TRANSPORTER_1"/>
    <property type="match status" value="1"/>
</dbReference>
<keyword evidence="7" id="KW-0029">Amino-acid transport</keyword>
<dbReference type="InterPro" id="IPR017871">
    <property type="entry name" value="ABC_transporter-like_CS"/>
</dbReference>
<dbReference type="GO" id="GO:0016887">
    <property type="term" value="F:ATP hydrolysis activity"/>
    <property type="evidence" value="ECO:0007669"/>
    <property type="project" value="InterPro"/>
</dbReference>
<dbReference type="PANTHER" id="PTHR43166:SF30">
    <property type="entry name" value="METHIONINE IMPORT ATP-BINDING PROTEIN METN"/>
    <property type="match status" value="1"/>
</dbReference>
<dbReference type="Gene3D" id="3.30.70.260">
    <property type="match status" value="1"/>
</dbReference>
<sequence>MISIQDVSVKFQTKDTCIQAVDCVNLSIQQGDIFGIIGYSGAGKSTLLRCLNLLERPTTGHIYIDNQDLLAMNKKELRRIRSNIGMIFQQFNLISTKTVAENILFNLKAGTIPANEHQERVEELLHLVGLSDKANNYPSELSGGQKQRVGIARALANNPSILLCDEATSALDLETTKQILSLLRDINQKLGITIVLVTHEMDVIKAICNQVAVMEKGRIIEQQDVYQVFANPTSDLMKHFVENLYDDKLPEELLQKHQQDTIVRLIFLQETAEQPIIDYVKEQFDISISIIHGKIEYINNTPLGHLTVVLSGENTEKQNVIDYLNNSLSAVKVVNYNE</sequence>
<evidence type="ECO:0000256" key="9">
    <source>
        <dbReference type="ARBA" id="ARBA00049360"/>
    </source>
</evidence>
<dbReference type="SUPFAM" id="SSF55021">
    <property type="entry name" value="ACT-like"/>
    <property type="match status" value="1"/>
</dbReference>
<evidence type="ECO:0000256" key="1">
    <source>
        <dbReference type="ARBA" id="ARBA00005417"/>
    </source>
</evidence>
<dbReference type="InterPro" id="IPR018449">
    <property type="entry name" value="NIL_domain"/>
</dbReference>
<evidence type="ECO:0000256" key="6">
    <source>
        <dbReference type="ARBA" id="ARBA00022967"/>
    </source>
</evidence>